<evidence type="ECO:0000256" key="10">
    <source>
        <dbReference type="PIRSR" id="PIRSR005091-3"/>
    </source>
</evidence>
<keyword evidence="7 11" id="KW-0472">Membrane</keyword>
<feature type="binding site" evidence="10">
    <location>
        <position position="484"/>
    </location>
    <ligand>
        <name>Mn(2+)</name>
        <dbReference type="ChEBI" id="CHEBI:29035"/>
    </ligand>
</feature>
<dbReference type="GO" id="GO:0005886">
    <property type="term" value="C:plasma membrane"/>
    <property type="evidence" value="ECO:0007669"/>
    <property type="project" value="UniProtKB-SubCell"/>
</dbReference>
<dbReference type="PANTHER" id="PTHR47371">
    <property type="entry name" value="LIPOTEICHOIC ACID SYNTHASE"/>
    <property type="match status" value="1"/>
</dbReference>
<evidence type="ECO:0000256" key="6">
    <source>
        <dbReference type="ARBA" id="ARBA00022989"/>
    </source>
</evidence>
<evidence type="ECO:0000256" key="7">
    <source>
        <dbReference type="ARBA" id="ARBA00023136"/>
    </source>
</evidence>
<name>A0A0A7FSZ4_9CLOT</name>
<keyword evidence="5 11" id="KW-0812">Transmembrane</keyword>
<dbReference type="KEGG" id="cbv:U729_857"/>
<feature type="binding site" evidence="10">
    <location>
        <position position="268"/>
    </location>
    <ligand>
        <name>Mn(2+)</name>
        <dbReference type="ChEBI" id="CHEBI:29035"/>
    </ligand>
</feature>
<dbReference type="InterPro" id="IPR017850">
    <property type="entry name" value="Alkaline_phosphatase_core_sf"/>
</dbReference>
<comment type="subcellular location">
    <subcellularLocation>
        <location evidence="1">Cell membrane</location>
        <topology evidence="1">Multi-pass membrane protein</topology>
    </subcellularLocation>
</comment>
<evidence type="ECO:0000256" key="8">
    <source>
        <dbReference type="PIRSR" id="PIRSR005091-1"/>
    </source>
</evidence>
<evidence type="ECO:0000256" key="5">
    <source>
        <dbReference type="ARBA" id="ARBA00022692"/>
    </source>
</evidence>
<evidence type="ECO:0000256" key="3">
    <source>
        <dbReference type="ARBA" id="ARBA00009983"/>
    </source>
</evidence>
<feature type="transmembrane region" description="Helical" evidence="11">
    <location>
        <begin position="81"/>
        <end position="102"/>
    </location>
</feature>
<dbReference type="Gene3D" id="3.40.720.10">
    <property type="entry name" value="Alkaline Phosphatase, subunit A"/>
    <property type="match status" value="1"/>
</dbReference>
<proteinExistence type="inferred from homology"/>
<evidence type="ECO:0000256" key="9">
    <source>
        <dbReference type="PIRSR" id="PIRSR005091-2"/>
    </source>
</evidence>
<feature type="transmembrane region" description="Helical" evidence="11">
    <location>
        <begin position="127"/>
        <end position="148"/>
    </location>
</feature>
<gene>
    <name evidence="13" type="ORF">U729_857</name>
</gene>
<dbReference type="InterPro" id="IPR000917">
    <property type="entry name" value="Sulfatase_N"/>
</dbReference>
<dbReference type="InterPro" id="IPR012160">
    <property type="entry name" value="LtaS-like"/>
</dbReference>
<dbReference type="CDD" id="cd16015">
    <property type="entry name" value="LTA_synthase"/>
    <property type="match status" value="1"/>
</dbReference>
<keyword evidence="9" id="KW-0464">Manganese</keyword>
<keyword evidence="4" id="KW-1003">Cell membrane</keyword>
<feature type="domain" description="Sulfatase N-terminal" evidence="12">
    <location>
        <begin position="260"/>
        <end position="546"/>
    </location>
</feature>
<feature type="binding site" evidence="10">
    <location>
        <position position="485"/>
    </location>
    <ligand>
        <name>Mn(2+)</name>
        <dbReference type="ChEBI" id="CHEBI:29035"/>
    </ligand>
</feature>
<dbReference type="HOGENOM" id="CLU_021310_1_0_9"/>
<evidence type="ECO:0000313" key="13">
    <source>
        <dbReference type="EMBL" id="AIY82717.1"/>
    </source>
</evidence>
<dbReference type="EMBL" id="CP006905">
    <property type="protein sequence ID" value="AIY82717.1"/>
    <property type="molecule type" value="Genomic_DNA"/>
</dbReference>
<dbReference type="InterPro" id="IPR050448">
    <property type="entry name" value="OpgB/LTA_synthase_biosynth"/>
</dbReference>
<dbReference type="Gene3D" id="3.30.1120.170">
    <property type="match status" value="1"/>
</dbReference>
<dbReference type="PIRSF" id="PIRSF005091">
    <property type="entry name" value="Mmb_sulf_HI1246"/>
    <property type="match status" value="1"/>
</dbReference>
<dbReference type="GO" id="GO:0046872">
    <property type="term" value="F:metal ion binding"/>
    <property type="evidence" value="ECO:0007669"/>
    <property type="project" value="UniProtKB-KW"/>
</dbReference>
<dbReference type="SUPFAM" id="SSF53649">
    <property type="entry name" value="Alkaline phosphatase-like"/>
    <property type="match status" value="1"/>
</dbReference>
<organism evidence="13 14">
    <name type="scientific">Clostridium baratii str. Sullivan</name>
    <dbReference type="NCBI Taxonomy" id="1415775"/>
    <lineage>
        <taxon>Bacteria</taxon>
        <taxon>Bacillati</taxon>
        <taxon>Bacillota</taxon>
        <taxon>Clostridia</taxon>
        <taxon>Eubacteriales</taxon>
        <taxon>Clostridiaceae</taxon>
        <taxon>Clostridium</taxon>
    </lineage>
</organism>
<reference evidence="13 14" key="1">
    <citation type="journal article" date="2015" name="Infect. Genet. Evol.">
        <title>Genomic sequences of six botulinum neurotoxin-producing strains representing three clostridial species illustrate the mobility and diversity of botulinum neurotoxin genes.</title>
        <authorList>
            <person name="Smith T.J."/>
            <person name="Hill K.K."/>
            <person name="Xie G."/>
            <person name="Foley B.T."/>
            <person name="Williamson C.H."/>
            <person name="Foster J.T."/>
            <person name="Johnson S.L."/>
            <person name="Chertkov O."/>
            <person name="Teshima H."/>
            <person name="Gibbons H.S."/>
            <person name="Johnsky L.A."/>
            <person name="Karavis M.A."/>
            <person name="Smith L.A."/>
        </authorList>
    </citation>
    <scope>NUCLEOTIDE SEQUENCE [LARGE SCALE GENOMIC DNA]</scope>
    <source>
        <strain evidence="13">Sullivan</strain>
    </source>
</reference>
<dbReference type="STRING" id="1561.NPD11_2135"/>
<feature type="transmembrane region" description="Helical" evidence="11">
    <location>
        <begin position="55"/>
        <end position="74"/>
    </location>
</feature>
<evidence type="ECO:0000256" key="11">
    <source>
        <dbReference type="SAM" id="Phobius"/>
    </source>
</evidence>
<protein>
    <submittedName>
        <fullName evidence="13">Type I phosphodiesterase / nucleotide pyrophosphatase family protein</fullName>
    </submittedName>
</protein>
<feature type="active site" evidence="8">
    <location>
        <position position="310"/>
    </location>
</feature>
<dbReference type="PANTHER" id="PTHR47371:SF3">
    <property type="entry name" value="PHOSPHOGLYCEROL TRANSFERASE I"/>
    <property type="match status" value="1"/>
</dbReference>
<dbReference type="eggNOG" id="COG1368">
    <property type="taxonomic scope" value="Bacteria"/>
</dbReference>
<evidence type="ECO:0000259" key="12">
    <source>
        <dbReference type="Pfam" id="PF00884"/>
    </source>
</evidence>
<accession>A0A0A7FSZ4</accession>
<feature type="binding site" evidence="9">
    <location>
        <position position="424"/>
    </location>
    <ligand>
        <name>substrate</name>
    </ligand>
</feature>
<feature type="transmembrane region" description="Helical" evidence="11">
    <location>
        <begin position="160"/>
        <end position="178"/>
    </location>
</feature>
<dbReference type="OrthoDB" id="5901192at2"/>
<comment type="pathway">
    <text evidence="2">Cell wall biogenesis; lipoteichoic acid biosynthesis.</text>
</comment>
<sequence length="608" mass="70335">MRVKNILNKKEIYNNATFIKLIFFVIFILKTIIFLKVGTSEGGRSFDGWSLPNNTYTIIEYLSLLAVLIFPSFICKGKNQLRYLLIIDCLYSILLIADLWYYRASGYYLGVRYILYKGLFNPFNNSLIQPDILDLLFIIDIPVIIFMLKKLTYNKSYNRRPIIGILGIVICVAVAYVVRYNVDIKNITKGKVKIMGSKSYTQREMINASPIGYHIYEAKTAIEKKFKKPNESQMKKADEWLEWNKENLPDNKYKGIFKGKNVIFLQVESLENFVINKEVKNQEITPNLNELIKHSLYFDNIYEQNNAGNSIDCDMMANTSLLTLGKSITFITNPEVQYESLPRILSQNGYYTVSNHAENGGDWKWAEAHKNALGFDKILGKYSYNIDEKVGFGLSDRSFLKQYLSKLKTFKEPFYSTIATLSSHGPFDIQEKYRELKLPKEVDKSYLGGYFQSVHYTDKEIGKFIKGLKESGLLKNTLLVIYGDHTGVHKYYNKQIQNVPLEGDWWKKQDHKIPLIIYGENIKPETISTYGGQIDIEPTVLYLLGINTKDKYFMGRNLLNTKRNATVLKGSKVIGNPTEEERERLKEAYKIAEYIINNDYFVNRGLVH</sequence>
<feature type="transmembrane region" description="Helical" evidence="11">
    <location>
        <begin position="12"/>
        <end position="35"/>
    </location>
</feature>
<evidence type="ECO:0000313" key="14">
    <source>
        <dbReference type="Proteomes" id="UP000030635"/>
    </source>
</evidence>
<dbReference type="AlphaFoldDB" id="A0A0A7FSZ4"/>
<dbReference type="Proteomes" id="UP000030635">
    <property type="component" value="Chromosome"/>
</dbReference>
<keyword evidence="14" id="KW-1185">Reference proteome</keyword>
<evidence type="ECO:0000256" key="4">
    <source>
        <dbReference type="ARBA" id="ARBA00022475"/>
    </source>
</evidence>
<keyword evidence="6 11" id="KW-1133">Transmembrane helix</keyword>
<keyword evidence="9" id="KW-0479">Metal-binding</keyword>
<comment type="similarity">
    <text evidence="3">Belongs to the LTA synthase family.</text>
</comment>
<dbReference type="Pfam" id="PF00884">
    <property type="entry name" value="Sulfatase"/>
    <property type="match status" value="1"/>
</dbReference>
<dbReference type="RefSeq" id="WP_052139429.1">
    <property type="nucleotide sequence ID" value="NZ_CP006905.1"/>
</dbReference>
<evidence type="ECO:0000256" key="1">
    <source>
        <dbReference type="ARBA" id="ARBA00004651"/>
    </source>
</evidence>
<evidence type="ECO:0000256" key="2">
    <source>
        <dbReference type="ARBA" id="ARBA00004936"/>
    </source>
</evidence>